<dbReference type="InterPro" id="IPR052029">
    <property type="entry name" value="PpiD_chaperone"/>
</dbReference>
<dbReference type="EMBL" id="JADFFL010000002">
    <property type="protein sequence ID" value="MBE9661446.1"/>
    <property type="molecule type" value="Genomic_DNA"/>
</dbReference>
<evidence type="ECO:0000256" key="10">
    <source>
        <dbReference type="ARBA" id="ARBA00042775"/>
    </source>
</evidence>
<dbReference type="SUPFAM" id="SSF109998">
    <property type="entry name" value="Triger factor/SurA peptide-binding domain-like"/>
    <property type="match status" value="1"/>
</dbReference>
<keyword evidence="11" id="KW-0413">Isomerase</keyword>
<keyword evidence="2" id="KW-1003">Cell membrane</keyword>
<dbReference type="InterPro" id="IPR000297">
    <property type="entry name" value="PPIase_PpiC"/>
</dbReference>
<evidence type="ECO:0000256" key="3">
    <source>
        <dbReference type="ARBA" id="ARBA00022519"/>
    </source>
</evidence>
<dbReference type="GO" id="GO:0003755">
    <property type="term" value="F:peptidyl-prolyl cis-trans isomerase activity"/>
    <property type="evidence" value="ECO:0007669"/>
    <property type="project" value="UniProtKB-KW"/>
</dbReference>
<name>A0A929PVW2_9SPHI</name>
<keyword evidence="7" id="KW-0143">Chaperone</keyword>
<dbReference type="InterPro" id="IPR027304">
    <property type="entry name" value="Trigger_fact/SurA_dom_sf"/>
</dbReference>
<evidence type="ECO:0000256" key="4">
    <source>
        <dbReference type="ARBA" id="ARBA00022692"/>
    </source>
</evidence>
<dbReference type="AlphaFoldDB" id="A0A929PVW2"/>
<evidence type="ECO:0000256" key="9">
    <source>
        <dbReference type="ARBA" id="ARBA00040743"/>
    </source>
</evidence>
<accession>A0A929PVW2</accession>
<gene>
    <name evidence="13" type="ORF">IRJ16_06085</name>
</gene>
<dbReference type="Pfam" id="PF13616">
    <property type="entry name" value="Rotamase_3"/>
    <property type="match status" value="1"/>
</dbReference>
<evidence type="ECO:0000256" key="5">
    <source>
        <dbReference type="ARBA" id="ARBA00022989"/>
    </source>
</evidence>
<evidence type="ECO:0000256" key="6">
    <source>
        <dbReference type="ARBA" id="ARBA00023136"/>
    </source>
</evidence>
<evidence type="ECO:0000256" key="11">
    <source>
        <dbReference type="PROSITE-ProRule" id="PRU00278"/>
    </source>
</evidence>
<evidence type="ECO:0000256" key="1">
    <source>
        <dbReference type="ARBA" id="ARBA00004382"/>
    </source>
</evidence>
<keyword evidence="4" id="KW-0812">Transmembrane</keyword>
<dbReference type="PANTHER" id="PTHR47529">
    <property type="entry name" value="PEPTIDYL-PROLYL CIS-TRANS ISOMERASE D"/>
    <property type="match status" value="1"/>
</dbReference>
<sequence length="702" mass="75932">MDIMSYLRDRMGKILAIVIGLALAAFIIGEVARTGSSLTQGSRNEIGEVGGEAIGFEQYNKKVETNTNNFLQQSGQAATPQITGYIQETTWNELVSQIILKKEIEKLGIAVGEAETKDMIQGSNPNPQIVQAFGNPQTRELDRSRLNSFLTSLKSAKADDPMKVQWKDFVTQMVQQKRTEKYLALVRNGLYVNSLDAKDDYEAKNKLVNFKYAELSYASLPDAKVTLTDGDYSDYYNKHKSMFKNSVETRSFDYVTFNASPSAEDSVAVKEQVAKLAADFKTAANDSLFVQINADTKAPLTYQRKGQLDPAIDSVMFSAAKGIVYGPYLSNGSYKVAKLVDSRVGPDSVKASHILINPATEGGLDKAQAKADSIKKLISGGASFAELANKYSTDTQSGAKGGDLGTFGRGAMVGPFDEAVFNGKPGDLTTVNTQFGVHIIKIESQKGSSKVVKVAVVDKPLQASSKTQSAAYSKAQGFLASIKGDNYTLESQKQGLRVERATDVTPTANAVTGLDNARDIVRWAYKADIGDVPDQVYTIGSLYVVPRLAEIRPEGYLPVDAVKKQIEVQVRNAVKAKTLTTKFEGALSGASSIDAVAQKIGTNAVPVENIVFANPVLPGLSAEYEVVGTLFGLPVHKLSKPIAGQHGVFVVYAESFTNPPALTNTVNQKQSISQTLLQRADNSLFEALKDKANVKDNRGKFL</sequence>
<dbReference type="PROSITE" id="PS01096">
    <property type="entry name" value="PPIC_PPIASE_1"/>
    <property type="match status" value="1"/>
</dbReference>
<dbReference type="Proteomes" id="UP000622475">
    <property type="component" value="Unassembled WGS sequence"/>
</dbReference>
<evidence type="ECO:0000256" key="2">
    <source>
        <dbReference type="ARBA" id="ARBA00022475"/>
    </source>
</evidence>
<reference evidence="13" key="1">
    <citation type="submission" date="2020-10" db="EMBL/GenBank/DDBJ databases">
        <title>Mucilaginibacter mali sp. nov., isolated from rhizosphere soil of apple orchard.</title>
        <authorList>
            <person name="Lee J.-S."/>
            <person name="Kim H.S."/>
            <person name="Kim J.-S."/>
        </authorList>
    </citation>
    <scope>NUCLEOTIDE SEQUENCE</scope>
    <source>
        <strain evidence="13">KCTC 22746</strain>
    </source>
</reference>
<evidence type="ECO:0000256" key="8">
    <source>
        <dbReference type="ARBA" id="ARBA00038408"/>
    </source>
</evidence>
<dbReference type="PROSITE" id="PS50198">
    <property type="entry name" value="PPIC_PPIASE_2"/>
    <property type="match status" value="1"/>
</dbReference>
<keyword evidence="6" id="KW-0472">Membrane</keyword>
<evidence type="ECO:0000256" key="7">
    <source>
        <dbReference type="ARBA" id="ARBA00023186"/>
    </source>
</evidence>
<comment type="similarity">
    <text evidence="8">Belongs to the PpiD chaperone family.</text>
</comment>
<proteinExistence type="inferred from homology"/>
<dbReference type="RefSeq" id="WP_194110634.1">
    <property type="nucleotide sequence ID" value="NZ_JADFFL010000002.1"/>
</dbReference>
<comment type="subcellular location">
    <subcellularLocation>
        <location evidence="1">Cell inner membrane</location>
        <topology evidence="1">Single-pass type II membrane protein</topology>
        <orientation evidence="1">Periplasmic side</orientation>
    </subcellularLocation>
</comment>
<keyword evidence="3" id="KW-0997">Cell inner membrane</keyword>
<feature type="domain" description="PpiC" evidence="12">
    <location>
        <begin position="346"/>
        <end position="444"/>
    </location>
</feature>
<protein>
    <recommendedName>
        <fullName evidence="9">Periplasmic chaperone PpiD</fullName>
    </recommendedName>
    <alternativeName>
        <fullName evidence="10">Periplasmic folding chaperone</fullName>
    </alternativeName>
</protein>
<dbReference type="PANTHER" id="PTHR47529:SF1">
    <property type="entry name" value="PERIPLASMIC CHAPERONE PPID"/>
    <property type="match status" value="1"/>
</dbReference>
<evidence type="ECO:0000259" key="12">
    <source>
        <dbReference type="PROSITE" id="PS50198"/>
    </source>
</evidence>
<evidence type="ECO:0000313" key="14">
    <source>
        <dbReference type="Proteomes" id="UP000622475"/>
    </source>
</evidence>
<keyword evidence="11" id="KW-0697">Rotamase</keyword>
<dbReference type="Gene3D" id="3.10.50.40">
    <property type="match status" value="1"/>
</dbReference>
<dbReference type="InterPro" id="IPR023058">
    <property type="entry name" value="PPIase_PpiC_CS"/>
</dbReference>
<organism evidence="13 14">
    <name type="scientific">Mucilaginibacter myungsuensis</name>
    <dbReference type="NCBI Taxonomy" id="649104"/>
    <lineage>
        <taxon>Bacteria</taxon>
        <taxon>Pseudomonadati</taxon>
        <taxon>Bacteroidota</taxon>
        <taxon>Sphingobacteriia</taxon>
        <taxon>Sphingobacteriales</taxon>
        <taxon>Sphingobacteriaceae</taxon>
        <taxon>Mucilaginibacter</taxon>
    </lineage>
</organism>
<evidence type="ECO:0000313" key="13">
    <source>
        <dbReference type="EMBL" id="MBE9661446.1"/>
    </source>
</evidence>
<keyword evidence="14" id="KW-1185">Reference proteome</keyword>
<dbReference type="InterPro" id="IPR046357">
    <property type="entry name" value="PPIase_dom_sf"/>
</dbReference>
<dbReference type="GO" id="GO:0005886">
    <property type="term" value="C:plasma membrane"/>
    <property type="evidence" value="ECO:0007669"/>
    <property type="project" value="UniProtKB-SubCell"/>
</dbReference>
<comment type="caution">
    <text evidence="13">The sequence shown here is derived from an EMBL/GenBank/DDBJ whole genome shotgun (WGS) entry which is preliminary data.</text>
</comment>
<dbReference type="SUPFAM" id="SSF54534">
    <property type="entry name" value="FKBP-like"/>
    <property type="match status" value="1"/>
</dbReference>
<keyword evidence="5" id="KW-1133">Transmembrane helix</keyword>
<dbReference type="Pfam" id="PF13623">
    <property type="entry name" value="SurA_N_2"/>
    <property type="match status" value="1"/>
</dbReference>